<sequence>MPIQPSATSAASFCTKSGRVGPTTPARPTYWQKFPGFEPKVDASFLEQFNKLAIHEGWTKKEKMRRRNEAIEEEFNYLQGTDIGKLERWQDLCCIVGIEDVPDTISKCKKVLSSGKVMVNLTNLIDHMRLGTPLIKFRNFGAFRSYTLKHRFPKSLAKKEGFINVLLRHVA</sequence>
<dbReference type="Proteomes" id="UP000800035">
    <property type="component" value="Unassembled WGS sequence"/>
</dbReference>
<gene>
    <name evidence="2" type="ORF">CC80DRAFT_464954</name>
</gene>
<proteinExistence type="predicted"/>
<protein>
    <submittedName>
        <fullName evidence="2">Uncharacterized protein</fullName>
    </submittedName>
</protein>
<organism evidence="2 3">
    <name type="scientific">Byssothecium circinans</name>
    <dbReference type="NCBI Taxonomy" id="147558"/>
    <lineage>
        <taxon>Eukaryota</taxon>
        <taxon>Fungi</taxon>
        <taxon>Dikarya</taxon>
        <taxon>Ascomycota</taxon>
        <taxon>Pezizomycotina</taxon>
        <taxon>Dothideomycetes</taxon>
        <taxon>Pleosporomycetidae</taxon>
        <taxon>Pleosporales</taxon>
        <taxon>Massarineae</taxon>
        <taxon>Massarinaceae</taxon>
        <taxon>Byssothecium</taxon>
    </lineage>
</organism>
<dbReference type="PANTHER" id="PTHR38846">
    <property type="entry name" value="C3H1-TYPE DOMAIN-CONTAINING PROTEIN"/>
    <property type="match status" value="1"/>
</dbReference>
<dbReference type="EMBL" id="ML976982">
    <property type="protein sequence ID" value="KAF1960710.1"/>
    <property type="molecule type" value="Genomic_DNA"/>
</dbReference>
<name>A0A6A5U8Q1_9PLEO</name>
<evidence type="ECO:0000313" key="3">
    <source>
        <dbReference type="Proteomes" id="UP000800035"/>
    </source>
</evidence>
<evidence type="ECO:0000313" key="2">
    <source>
        <dbReference type="EMBL" id="KAF1960710.1"/>
    </source>
</evidence>
<dbReference type="AlphaFoldDB" id="A0A6A5U8Q1"/>
<keyword evidence="3" id="KW-1185">Reference proteome</keyword>
<accession>A0A6A5U8Q1</accession>
<evidence type="ECO:0000256" key="1">
    <source>
        <dbReference type="SAM" id="MobiDB-lite"/>
    </source>
</evidence>
<feature type="region of interest" description="Disordered" evidence="1">
    <location>
        <begin position="1"/>
        <end position="26"/>
    </location>
</feature>
<feature type="compositionally biased region" description="Polar residues" evidence="1">
    <location>
        <begin position="1"/>
        <end position="15"/>
    </location>
</feature>
<dbReference type="PANTHER" id="PTHR38846:SF1">
    <property type="entry name" value="C3H1-TYPE DOMAIN-CONTAINING PROTEIN"/>
    <property type="match status" value="1"/>
</dbReference>
<reference evidence="2" key="1">
    <citation type="journal article" date="2020" name="Stud. Mycol.">
        <title>101 Dothideomycetes genomes: a test case for predicting lifestyles and emergence of pathogens.</title>
        <authorList>
            <person name="Haridas S."/>
            <person name="Albert R."/>
            <person name="Binder M."/>
            <person name="Bloem J."/>
            <person name="Labutti K."/>
            <person name="Salamov A."/>
            <person name="Andreopoulos B."/>
            <person name="Baker S."/>
            <person name="Barry K."/>
            <person name="Bills G."/>
            <person name="Bluhm B."/>
            <person name="Cannon C."/>
            <person name="Castanera R."/>
            <person name="Culley D."/>
            <person name="Daum C."/>
            <person name="Ezra D."/>
            <person name="Gonzalez J."/>
            <person name="Henrissat B."/>
            <person name="Kuo A."/>
            <person name="Liang C."/>
            <person name="Lipzen A."/>
            <person name="Lutzoni F."/>
            <person name="Magnuson J."/>
            <person name="Mondo S."/>
            <person name="Nolan M."/>
            <person name="Ohm R."/>
            <person name="Pangilinan J."/>
            <person name="Park H.-J."/>
            <person name="Ramirez L."/>
            <person name="Alfaro M."/>
            <person name="Sun H."/>
            <person name="Tritt A."/>
            <person name="Yoshinaga Y."/>
            <person name="Zwiers L.-H."/>
            <person name="Turgeon B."/>
            <person name="Goodwin S."/>
            <person name="Spatafora J."/>
            <person name="Crous P."/>
            <person name="Grigoriev I."/>
        </authorList>
    </citation>
    <scope>NUCLEOTIDE SEQUENCE</scope>
    <source>
        <strain evidence="2">CBS 675.92</strain>
    </source>
</reference>
<dbReference type="OrthoDB" id="6105938at2759"/>